<keyword evidence="15" id="KW-1185">Reference proteome</keyword>
<dbReference type="Gene3D" id="1.10.3810.10">
    <property type="entry name" value="Biosynthetic peptidoglycan transglycosylase-like"/>
    <property type="match status" value="2"/>
</dbReference>
<keyword evidence="10" id="KW-1133">Transmembrane helix</keyword>
<proteinExistence type="predicted"/>
<dbReference type="OrthoDB" id="1530339at2759"/>
<accession>A0A2P5CFJ1</accession>
<dbReference type="FunFam" id="3.30.200.20:FF:000178">
    <property type="entry name" value="serine/threonine-protein kinase PBS1-like"/>
    <property type="match status" value="1"/>
</dbReference>
<keyword evidence="14" id="KW-0723">Serine/threonine-protein kinase</keyword>
<dbReference type="InterPro" id="IPR003609">
    <property type="entry name" value="Pan_app"/>
</dbReference>
<dbReference type="Proteomes" id="UP000237105">
    <property type="component" value="Unassembled WGS sequence"/>
</dbReference>
<feature type="transmembrane region" description="Helical" evidence="10">
    <location>
        <begin position="577"/>
        <end position="598"/>
    </location>
</feature>
<dbReference type="CDD" id="cd00028">
    <property type="entry name" value="B_lectin"/>
    <property type="match status" value="1"/>
</dbReference>
<evidence type="ECO:0000256" key="1">
    <source>
        <dbReference type="ARBA" id="ARBA00022536"/>
    </source>
</evidence>
<evidence type="ECO:0000256" key="3">
    <source>
        <dbReference type="ARBA" id="ARBA00022729"/>
    </source>
</evidence>
<feature type="binding site" evidence="9">
    <location>
        <position position="674"/>
    </location>
    <ligand>
        <name>ATP</name>
        <dbReference type="ChEBI" id="CHEBI:30616"/>
    </ligand>
</feature>
<evidence type="ECO:0000256" key="4">
    <source>
        <dbReference type="ARBA" id="ARBA00022741"/>
    </source>
</evidence>
<dbReference type="Pfam" id="PF00912">
    <property type="entry name" value="Transgly"/>
    <property type="match status" value="2"/>
</dbReference>
<keyword evidence="1" id="KW-0245">EGF-like domain</keyword>
<evidence type="ECO:0000313" key="14">
    <source>
        <dbReference type="EMBL" id="PON59823.1"/>
    </source>
</evidence>
<keyword evidence="7" id="KW-1015">Disulfide bond</keyword>
<dbReference type="GO" id="GO:0048544">
    <property type="term" value="P:recognition of pollen"/>
    <property type="evidence" value="ECO:0007669"/>
    <property type="project" value="InterPro"/>
</dbReference>
<evidence type="ECO:0000259" key="13">
    <source>
        <dbReference type="PROSITE" id="PS50948"/>
    </source>
</evidence>
<gene>
    <name evidence="14" type="ORF">PanWU01x14_157180</name>
</gene>
<dbReference type="InterPro" id="IPR000858">
    <property type="entry name" value="S_locus_glycoprot_dom"/>
</dbReference>
<reference evidence="15" key="1">
    <citation type="submission" date="2016-06" db="EMBL/GenBank/DDBJ databases">
        <title>Parallel loss of symbiosis genes in relatives of nitrogen-fixing non-legume Parasponia.</title>
        <authorList>
            <person name="Van Velzen R."/>
            <person name="Holmer R."/>
            <person name="Bu F."/>
            <person name="Rutten L."/>
            <person name="Van Zeijl A."/>
            <person name="Liu W."/>
            <person name="Santuari L."/>
            <person name="Cao Q."/>
            <person name="Sharma T."/>
            <person name="Shen D."/>
            <person name="Roswanjaya Y."/>
            <person name="Wardhani T."/>
            <person name="Kalhor M.S."/>
            <person name="Jansen J."/>
            <person name="Van den Hoogen J."/>
            <person name="Gungor B."/>
            <person name="Hartog M."/>
            <person name="Hontelez J."/>
            <person name="Verver J."/>
            <person name="Yang W.-C."/>
            <person name="Schijlen E."/>
            <person name="Repin R."/>
            <person name="Schilthuizen M."/>
            <person name="Schranz E."/>
            <person name="Heidstra R."/>
            <person name="Miyata K."/>
            <person name="Fedorova E."/>
            <person name="Kohlen W."/>
            <person name="Bisseling T."/>
            <person name="Smit S."/>
            <person name="Geurts R."/>
        </authorList>
    </citation>
    <scope>NUCLEOTIDE SEQUENCE [LARGE SCALE GENOMIC DNA]</scope>
    <source>
        <strain evidence="15">cv. WU1-14</strain>
    </source>
</reference>
<dbReference type="InterPro" id="IPR008271">
    <property type="entry name" value="Ser/Thr_kinase_AS"/>
</dbReference>
<dbReference type="FunFam" id="2.90.10.10:FF:000023">
    <property type="entry name" value="G-type lectin S-receptor-like serine/threonine-protein kinase"/>
    <property type="match status" value="1"/>
</dbReference>
<dbReference type="PROSITE" id="PS00107">
    <property type="entry name" value="PROTEIN_KINASE_ATP"/>
    <property type="match status" value="1"/>
</dbReference>
<dbReference type="InterPro" id="IPR036950">
    <property type="entry name" value="PBP_transglycosylase"/>
</dbReference>
<dbReference type="GO" id="GO:0005524">
    <property type="term" value="F:ATP binding"/>
    <property type="evidence" value="ECO:0007669"/>
    <property type="project" value="UniProtKB-UniRule"/>
</dbReference>
<evidence type="ECO:0000256" key="8">
    <source>
        <dbReference type="ARBA" id="ARBA00023180"/>
    </source>
</evidence>
<keyword evidence="2" id="KW-0808">Transferase</keyword>
<keyword evidence="6 9" id="KW-0067">ATP-binding</keyword>
<dbReference type="InterPro" id="IPR001264">
    <property type="entry name" value="Glyco_trans_51"/>
</dbReference>
<evidence type="ECO:0000256" key="9">
    <source>
        <dbReference type="PROSITE-ProRule" id="PRU10141"/>
    </source>
</evidence>
<dbReference type="PROSITE" id="PS50011">
    <property type="entry name" value="PROTEIN_KINASE_DOM"/>
    <property type="match status" value="1"/>
</dbReference>
<keyword evidence="3" id="KW-0732">Signal</keyword>
<dbReference type="InterPro" id="IPR017441">
    <property type="entry name" value="Protein_kinase_ATP_BS"/>
</dbReference>
<feature type="domain" description="Bulb-type lectin" evidence="12">
    <location>
        <begin position="165"/>
        <end position="282"/>
    </location>
</feature>
<keyword evidence="4 9" id="KW-0547">Nucleotide-binding</keyword>
<dbReference type="InterPro" id="IPR036426">
    <property type="entry name" value="Bulb-type_lectin_dom_sf"/>
</dbReference>
<evidence type="ECO:0000259" key="11">
    <source>
        <dbReference type="PROSITE" id="PS50011"/>
    </source>
</evidence>
<evidence type="ECO:0000256" key="7">
    <source>
        <dbReference type="ARBA" id="ARBA00023157"/>
    </source>
</evidence>
<sequence>MTTQRLLLLTKSFLLLKPDNSDPNPFHFSTSSLPLFNSRALTFPISVNGGRRRRVNSFPPRQSRSSSGFQSKDDFFFVQVLILFAFSSVLLVLRLFSAVLLPDFPRRWRNLLTFSQEAEDRTCDYPSHVWEAIVAYEDRRFFKHFGVDPVGIGRAAVSFSALGGGSTITQQFVDSAGAFLSSRNGTFKAAVSNPNPQQSNFYLCVIHVASNTIIWSANRDAPISNSGKMTLTFKGISIADVGDSFKWSTPALQSSVYALRLTEMGNLVLLDQFNNTLWESFQYPTDTVVIGQDLPAGTFLYSSVSGNDFSTGDYRLSITASDAILQWHGQTYWKLSMDTRAYTNSNFIVEYLAMNNTGLFLFGRNGSAVVIQVVWSPSDFRIAKLGSSGQFTVSSFSGSDWKQDFMGPIDGCRIPYICGRLGLCTAGAASTSPVCSCPSNFHGSSLNTSGCAPSDSSYSLPLGCSSTNQGIELNSSAVSYMRLGYSMDYFFNVFSQPILGVNLSVCQDLCTKNCSCLGVFYENSSGSCYLLENELGSIIFSSTDQNDLLGYIKALASPTSPNSDGNSNSDQRRKFPVVALVFLPFTGFFLLVALGFLLCGRWRLSKRREIELGHHRSFSSGDLDAFYIPGLPKRFDYEELELATDNFKTQIGSGGFGSVYKGTLPDKTVVAVKKITNSGVQGKKEFCTEIAVIGNIHHANLVKLKGFCAHGRLRLLVYEYMNRGSLDRTLFGSGPVLEWQERVDIALGTARGLAYLHCGCEQKIIHCDIKPENILLHDQFQAKISDFGLSKLLSPEQSSLFTTMRGTRGYLAPEWLTNAAISEKTDVYSFGMVLLELVSGRKNCSLRSLSHSLNDSNSGDAISSSSSGSGLIYFPLFALQMHEQRRYLELVDPRLEGRVTGEEVEKLVRVALCCVHEDPVLRPNMVAVVGMLEGGMPLGQPRLESLNFLRFYGRRFTEASMIEEATEQSDTELHAPANASSASSMSDSRYYFSYISSQQISGPRYAQHRLHAYGTSCSVAHFLLDLCSPACSREGWLTAKGYASEYVICSTADLVKNTFLKNERTLTRKMVEMVLSLALERTISKRRILSCYMCKIYWGHGIHGVESASDFYFGKHPSLLTLGESALLAGIIPAPELRSPFRDCSRGKIFQARVLKRMVDVGFLDVKTALSVLKQPLSYVNGPQSVDGLLDLSSYTGEEARGSTTLNQGNTESTLRRSVWDWEAESRIWETCEEMERWAMKIRLRQRHRH</sequence>
<dbReference type="Pfam" id="PF00024">
    <property type="entry name" value="PAN_1"/>
    <property type="match status" value="1"/>
</dbReference>
<feature type="domain" description="Protein kinase" evidence="11">
    <location>
        <begin position="645"/>
        <end position="943"/>
    </location>
</feature>
<dbReference type="SUPFAM" id="SSF56112">
    <property type="entry name" value="Protein kinase-like (PK-like)"/>
    <property type="match status" value="1"/>
</dbReference>
<evidence type="ECO:0000313" key="15">
    <source>
        <dbReference type="Proteomes" id="UP000237105"/>
    </source>
</evidence>
<dbReference type="CDD" id="cd14066">
    <property type="entry name" value="STKc_IRAK"/>
    <property type="match status" value="1"/>
</dbReference>
<evidence type="ECO:0000256" key="2">
    <source>
        <dbReference type="ARBA" id="ARBA00022679"/>
    </source>
</evidence>
<dbReference type="PANTHER" id="PTHR47976">
    <property type="entry name" value="G-TYPE LECTIN S-RECEPTOR-LIKE SERINE/THREONINE-PROTEIN KINASE SD2-5"/>
    <property type="match status" value="1"/>
</dbReference>
<dbReference type="Pfam" id="PF00954">
    <property type="entry name" value="S_locus_glycop"/>
    <property type="match status" value="1"/>
</dbReference>
<dbReference type="Gene3D" id="1.10.510.10">
    <property type="entry name" value="Transferase(Phosphotransferase) domain 1"/>
    <property type="match status" value="1"/>
</dbReference>
<dbReference type="SMART" id="SM00108">
    <property type="entry name" value="B_lectin"/>
    <property type="match status" value="1"/>
</dbReference>
<dbReference type="Gene3D" id="3.30.200.20">
    <property type="entry name" value="Phosphorylase Kinase, domain 1"/>
    <property type="match status" value="1"/>
</dbReference>
<name>A0A2P5CFJ1_PARAD</name>
<protein>
    <submittedName>
        <fullName evidence="14">Serine/threonine protein kinase</fullName>
    </submittedName>
</protein>
<dbReference type="EMBL" id="JXTB01000136">
    <property type="protein sequence ID" value="PON59823.1"/>
    <property type="molecule type" value="Genomic_DNA"/>
</dbReference>
<evidence type="ECO:0000256" key="6">
    <source>
        <dbReference type="ARBA" id="ARBA00022840"/>
    </source>
</evidence>
<dbReference type="InterPro" id="IPR011009">
    <property type="entry name" value="Kinase-like_dom_sf"/>
</dbReference>
<dbReference type="Pfam" id="PF00069">
    <property type="entry name" value="Pkinase"/>
    <property type="match status" value="1"/>
</dbReference>
<feature type="transmembrane region" description="Helical" evidence="10">
    <location>
        <begin position="76"/>
        <end position="101"/>
    </location>
</feature>
<evidence type="ECO:0000256" key="5">
    <source>
        <dbReference type="ARBA" id="ARBA00022777"/>
    </source>
</evidence>
<dbReference type="InterPro" id="IPR023346">
    <property type="entry name" value="Lysozyme-like_dom_sf"/>
</dbReference>
<dbReference type="InterPro" id="IPR051343">
    <property type="entry name" value="G-type_lectin_kinases/EP1-like"/>
</dbReference>
<keyword evidence="10" id="KW-0472">Membrane</keyword>
<dbReference type="AlphaFoldDB" id="A0A2P5CFJ1"/>
<dbReference type="PROSITE" id="PS50948">
    <property type="entry name" value="PAN"/>
    <property type="match status" value="1"/>
</dbReference>
<dbReference type="PROSITE" id="PS50927">
    <property type="entry name" value="BULB_LECTIN"/>
    <property type="match status" value="1"/>
</dbReference>
<dbReference type="SUPFAM" id="SSF51110">
    <property type="entry name" value="alpha-D-mannose-specific plant lectins"/>
    <property type="match status" value="1"/>
</dbReference>
<evidence type="ECO:0000256" key="10">
    <source>
        <dbReference type="SAM" id="Phobius"/>
    </source>
</evidence>
<keyword evidence="10" id="KW-0812">Transmembrane</keyword>
<dbReference type="SUPFAM" id="SSF53955">
    <property type="entry name" value="Lysozyme-like"/>
    <property type="match status" value="2"/>
</dbReference>
<dbReference type="SMART" id="SM00220">
    <property type="entry name" value="S_TKc"/>
    <property type="match status" value="1"/>
</dbReference>
<dbReference type="Pfam" id="PF01453">
    <property type="entry name" value="B_lectin"/>
    <property type="match status" value="1"/>
</dbReference>
<dbReference type="PANTHER" id="PTHR47976:SF52">
    <property type="entry name" value="PROTEIN KINASE DOMAIN-CONTAINING PROTEIN"/>
    <property type="match status" value="1"/>
</dbReference>
<evidence type="ECO:0000259" key="12">
    <source>
        <dbReference type="PROSITE" id="PS50927"/>
    </source>
</evidence>
<feature type="domain" description="Apple" evidence="13">
    <location>
        <begin position="464"/>
        <end position="556"/>
    </location>
</feature>
<comment type="caution">
    <text evidence="14">The sequence shown here is derived from an EMBL/GenBank/DDBJ whole genome shotgun (WGS) entry which is preliminary data.</text>
</comment>
<dbReference type="FunFam" id="1.10.510.10:FF:000589">
    <property type="entry name" value="Serine/threonine-protein kinase"/>
    <property type="match status" value="1"/>
</dbReference>
<dbReference type="PROSITE" id="PS00108">
    <property type="entry name" value="PROTEIN_KINASE_ST"/>
    <property type="match status" value="1"/>
</dbReference>
<dbReference type="GO" id="GO:0004674">
    <property type="term" value="F:protein serine/threonine kinase activity"/>
    <property type="evidence" value="ECO:0007669"/>
    <property type="project" value="UniProtKB-KW"/>
</dbReference>
<organism evidence="14 15">
    <name type="scientific">Parasponia andersonii</name>
    <name type="common">Sponia andersonii</name>
    <dbReference type="NCBI Taxonomy" id="3476"/>
    <lineage>
        <taxon>Eukaryota</taxon>
        <taxon>Viridiplantae</taxon>
        <taxon>Streptophyta</taxon>
        <taxon>Embryophyta</taxon>
        <taxon>Tracheophyta</taxon>
        <taxon>Spermatophyta</taxon>
        <taxon>Magnoliopsida</taxon>
        <taxon>eudicotyledons</taxon>
        <taxon>Gunneridae</taxon>
        <taxon>Pentapetalae</taxon>
        <taxon>rosids</taxon>
        <taxon>fabids</taxon>
        <taxon>Rosales</taxon>
        <taxon>Cannabaceae</taxon>
        <taxon>Parasponia</taxon>
    </lineage>
</organism>
<keyword evidence="5 14" id="KW-0418">Kinase</keyword>
<keyword evidence="8" id="KW-0325">Glycoprotein</keyword>
<dbReference type="InterPro" id="IPR001480">
    <property type="entry name" value="Bulb-type_lectin_dom"/>
</dbReference>
<dbReference type="InterPro" id="IPR000719">
    <property type="entry name" value="Prot_kinase_dom"/>
</dbReference>